<evidence type="ECO:0000313" key="3">
    <source>
        <dbReference type="Proteomes" id="UP001457282"/>
    </source>
</evidence>
<organism evidence="2 3">
    <name type="scientific">Rubus argutus</name>
    <name type="common">Southern blackberry</name>
    <dbReference type="NCBI Taxonomy" id="59490"/>
    <lineage>
        <taxon>Eukaryota</taxon>
        <taxon>Viridiplantae</taxon>
        <taxon>Streptophyta</taxon>
        <taxon>Embryophyta</taxon>
        <taxon>Tracheophyta</taxon>
        <taxon>Spermatophyta</taxon>
        <taxon>Magnoliopsida</taxon>
        <taxon>eudicotyledons</taxon>
        <taxon>Gunneridae</taxon>
        <taxon>Pentapetalae</taxon>
        <taxon>rosids</taxon>
        <taxon>fabids</taxon>
        <taxon>Rosales</taxon>
        <taxon>Rosaceae</taxon>
        <taxon>Rosoideae</taxon>
        <taxon>Rosoideae incertae sedis</taxon>
        <taxon>Rubus</taxon>
    </lineage>
</organism>
<gene>
    <name evidence="2" type="ORF">M0R45_008862</name>
</gene>
<dbReference type="InterPro" id="IPR032675">
    <property type="entry name" value="LRR_dom_sf"/>
</dbReference>
<dbReference type="Gene3D" id="3.80.10.10">
    <property type="entry name" value="Ribonuclease Inhibitor"/>
    <property type="match status" value="1"/>
</dbReference>
<keyword evidence="3" id="KW-1185">Reference proteome</keyword>
<dbReference type="AlphaFoldDB" id="A0AAW1Y3B0"/>
<accession>A0AAW1Y3B0</accession>
<feature type="region of interest" description="Disordered" evidence="1">
    <location>
        <begin position="125"/>
        <end position="146"/>
    </location>
</feature>
<evidence type="ECO:0000256" key="1">
    <source>
        <dbReference type="SAM" id="MobiDB-lite"/>
    </source>
</evidence>
<dbReference type="EMBL" id="JBEDUW010000002">
    <property type="protein sequence ID" value="KAK9943248.1"/>
    <property type="molecule type" value="Genomic_DNA"/>
</dbReference>
<reference evidence="2 3" key="1">
    <citation type="journal article" date="2023" name="G3 (Bethesda)">
        <title>A chromosome-length genome assembly and annotation of blackberry (Rubus argutus, cv. 'Hillquist').</title>
        <authorList>
            <person name="Bruna T."/>
            <person name="Aryal R."/>
            <person name="Dudchenko O."/>
            <person name="Sargent D.J."/>
            <person name="Mead D."/>
            <person name="Buti M."/>
            <person name="Cavallini A."/>
            <person name="Hytonen T."/>
            <person name="Andres J."/>
            <person name="Pham M."/>
            <person name="Weisz D."/>
            <person name="Mascagni F."/>
            <person name="Usai G."/>
            <person name="Natali L."/>
            <person name="Bassil N."/>
            <person name="Fernandez G.E."/>
            <person name="Lomsadze A."/>
            <person name="Armour M."/>
            <person name="Olukolu B."/>
            <person name="Poorten T."/>
            <person name="Britton C."/>
            <person name="Davik J."/>
            <person name="Ashrafi H."/>
            <person name="Aiden E.L."/>
            <person name="Borodovsky M."/>
            <person name="Worthington M."/>
        </authorList>
    </citation>
    <scope>NUCLEOTIDE SEQUENCE [LARGE SCALE GENOMIC DNA]</scope>
    <source>
        <strain evidence="2">PI 553951</strain>
    </source>
</reference>
<name>A0AAW1Y3B0_RUBAR</name>
<evidence type="ECO:0000313" key="2">
    <source>
        <dbReference type="EMBL" id="KAK9943248.1"/>
    </source>
</evidence>
<feature type="region of interest" description="Disordered" evidence="1">
    <location>
        <begin position="183"/>
        <end position="229"/>
    </location>
</feature>
<comment type="caution">
    <text evidence="2">The sequence shown here is derived from an EMBL/GenBank/DDBJ whole genome shotgun (WGS) entry which is preliminary data.</text>
</comment>
<dbReference type="Proteomes" id="UP001457282">
    <property type="component" value="Unassembled WGS sequence"/>
</dbReference>
<proteinExistence type="predicted"/>
<sequence length="229" mass="25200">MKDLCVELVKIQTRFTTTDLSNKIFKGEILRVIGELKVLKGLNFSSNKLTGSLCVGCHHSAATQLHPIPSLPSLTTELNHQPLNKPPCQPLSSSPEIHPQHTTAAITTVFSTQLRRSSLTHACTSMGTRRESPYAQTSSESVFAHPHRRSRRTAMVLLLIELHRKAKPLIITAFISHFKSQQSRRHHISPAPSATLPSPDQTHPIFNSTAAAGNPISLQSSQSRKTTIN</sequence>
<protein>
    <submittedName>
        <fullName evidence="2">Uncharacterized protein</fullName>
    </submittedName>
</protein>
<feature type="compositionally biased region" description="Polar residues" evidence="1">
    <location>
        <begin position="195"/>
        <end position="229"/>
    </location>
</feature>